<comment type="caution">
    <text evidence="1">The sequence shown here is derived from an EMBL/GenBank/DDBJ whole genome shotgun (WGS) entry which is preliminary data.</text>
</comment>
<dbReference type="AlphaFoldDB" id="X0TPU5"/>
<gene>
    <name evidence="1" type="ORF">S01H1_27480</name>
</gene>
<proteinExistence type="predicted"/>
<organism evidence="1">
    <name type="scientific">marine sediment metagenome</name>
    <dbReference type="NCBI Taxonomy" id="412755"/>
    <lineage>
        <taxon>unclassified sequences</taxon>
        <taxon>metagenomes</taxon>
        <taxon>ecological metagenomes</taxon>
    </lineage>
</organism>
<evidence type="ECO:0000313" key="1">
    <source>
        <dbReference type="EMBL" id="GAF90172.1"/>
    </source>
</evidence>
<dbReference type="EMBL" id="BARS01016734">
    <property type="protein sequence ID" value="GAF90172.1"/>
    <property type="molecule type" value="Genomic_DNA"/>
</dbReference>
<sequence>AVHKGNNAKDWVIRRRLPKPVMAGYGSVSTIAKWWVDDDGLANRSLLKVRSSPPGKP</sequence>
<reference evidence="1" key="1">
    <citation type="journal article" date="2014" name="Front. Microbiol.">
        <title>High frequency of phylogenetically diverse reductive dehalogenase-homologous genes in deep subseafloor sedimentary metagenomes.</title>
        <authorList>
            <person name="Kawai M."/>
            <person name="Futagami T."/>
            <person name="Toyoda A."/>
            <person name="Takaki Y."/>
            <person name="Nishi S."/>
            <person name="Hori S."/>
            <person name="Arai W."/>
            <person name="Tsubouchi T."/>
            <person name="Morono Y."/>
            <person name="Uchiyama I."/>
            <person name="Ito T."/>
            <person name="Fujiyama A."/>
            <person name="Inagaki F."/>
            <person name="Takami H."/>
        </authorList>
    </citation>
    <scope>NUCLEOTIDE SEQUENCE</scope>
    <source>
        <strain evidence="1">Expedition CK06-06</strain>
    </source>
</reference>
<protein>
    <submittedName>
        <fullName evidence="1">Uncharacterized protein</fullName>
    </submittedName>
</protein>
<feature type="non-terminal residue" evidence="1">
    <location>
        <position position="1"/>
    </location>
</feature>
<name>X0TPU5_9ZZZZ</name>
<accession>X0TPU5</accession>